<dbReference type="Pfam" id="PF06806">
    <property type="entry name" value="DUF1233"/>
    <property type="match status" value="1"/>
</dbReference>
<evidence type="ECO:0000313" key="1">
    <source>
        <dbReference type="EMBL" id="WMB71269.1"/>
    </source>
</evidence>
<accession>A0AA50KAC9</accession>
<dbReference type="AlphaFoldDB" id="A0AA50KAC9"/>
<dbReference type="EMBL" id="CP132914">
    <property type="protein sequence ID" value="WMB71269.1"/>
    <property type="molecule type" value="Genomic_DNA"/>
</dbReference>
<dbReference type="KEGG" id="sog:RA178_12555"/>
<name>A0AA50KAC9_9GAMM</name>
<protein>
    <submittedName>
        <fullName evidence="1">Excisionase family protein</fullName>
    </submittedName>
</protein>
<dbReference type="InterPro" id="IPR038146">
    <property type="entry name" value="933W_put_Xis_sf"/>
</dbReference>
<dbReference type="GeneID" id="301340028"/>
<dbReference type="InterPro" id="IPR009634">
    <property type="entry name" value="Put_exci"/>
</dbReference>
<dbReference type="RefSeq" id="WP_014620713.1">
    <property type="nucleotide sequence ID" value="NZ_CP132914.1"/>
</dbReference>
<proteinExistence type="predicted"/>
<gene>
    <name evidence="1" type="primary">xisR</name>
    <name evidence="1" type="ORF">RA178_12555</name>
</gene>
<dbReference type="Gene3D" id="1.10.1660.60">
    <property type="entry name" value="Putative excisionased domain DUF1233"/>
    <property type="match status" value="1"/>
</dbReference>
<dbReference type="Proteomes" id="UP001236800">
    <property type="component" value="Chromosome"/>
</dbReference>
<organism evidence="1">
    <name type="scientific">Shewanella oncorhynchi</name>
    <dbReference type="NCBI Taxonomy" id="2726434"/>
    <lineage>
        <taxon>Bacteria</taxon>
        <taxon>Pseudomonadati</taxon>
        <taxon>Pseudomonadota</taxon>
        <taxon>Gammaproteobacteria</taxon>
        <taxon>Alteromonadales</taxon>
        <taxon>Shewanellaceae</taxon>
        <taxon>Shewanella</taxon>
    </lineage>
</organism>
<sequence>MSQKLGWVTAEILERYKGLTYNAIKSKIRRKVLIKGIHYKKFDGTNMFHYEAIDVLINEQGN</sequence>
<reference evidence="1" key="1">
    <citation type="submission" date="2023-08" db="EMBL/GenBank/DDBJ databases">
        <title>Complete genome sequence of Shewanella oncorhynchi Z-P2, a siderophore putrebactin-producing bacterium.</title>
        <authorList>
            <person name="Zhang Y."/>
        </authorList>
    </citation>
    <scope>NUCLEOTIDE SEQUENCE</scope>
    <source>
        <strain evidence="1">Z-P2</strain>
    </source>
</reference>